<dbReference type="GO" id="GO:0005634">
    <property type="term" value="C:nucleus"/>
    <property type="evidence" value="ECO:0007669"/>
    <property type="project" value="UniProtKB-SubCell"/>
</dbReference>
<proteinExistence type="predicted"/>
<keyword evidence="3" id="KW-0238">DNA-binding</keyword>
<evidence type="ECO:0000256" key="3">
    <source>
        <dbReference type="ARBA" id="ARBA00023125"/>
    </source>
</evidence>
<protein>
    <recommendedName>
        <fullName evidence="8">TF-B3 domain-containing protein</fullName>
    </recommendedName>
</protein>
<accession>A0A6A6L397</accession>
<feature type="domain" description="TF-B3" evidence="8">
    <location>
        <begin position="519"/>
        <end position="596"/>
    </location>
</feature>
<feature type="domain" description="TF-B3" evidence="8">
    <location>
        <begin position="896"/>
        <end position="972"/>
    </location>
</feature>
<feature type="transmembrane region" description="Helical" evidence="7">
    <location>
        <begin position="1158"/>
        <end position="1178"/>
    </location>
</feature>
<evidence type="ECO:0000256" key="7">
    <source>
        <dbReference type="SAM" id="Phobius"/>
    </source>
</evidence>
<feature type="region of interest" description="Disordered" evidence="6">
    <location>
        <begin position="976"/>
        <end position="1072"/>
    </location>
</feature>
<keyword evidence="7" id="KW-0812">Transmembrane</keyword>
<evidence type="ECO:0000256" key="6">
    <source>
        <dbReference type="SAM" id="MobiDB-lite"/>
    </source>
</evidence>
<feature type="domain" description="TF-B3" evidence="8">
    <location>
        <begin position="1"/>
        <end position="65"/>
    </location>
</feature>
<dbReference type="PANTHER" id="PTHR31920">
    <property type="entry name" value="B3 DOMAIN-CONTAINING"/>
    <property type="match status" value="1"/>
</dbReference>
<dbReference type="Pfam" id="PF02362">
    <property type="entry name" value="B3"/>
    <property type="match status" value="7"/>
</dbReference>
<dbReference type="SUPFAM" id="SSF101936">
    <property type="entry name" value="DNA-binding pseudobarrel domain"/>
    <property type="match status" value="8"/>
</dbReference>
<dbReference type="GO" id="GO:0003677">
    <property type="term" value="F:DNA binding"/>
    <property type="evidence" value="ECO:0007669"/>
    <property type="project" value="UniProtKB-KW"/>
</dbReference>
<dbReference type="EMBL" id="JAAGAX010000013">
    <property type="protein sequence ID" value="KAF2295137.1"/>
    <property type="molecule type" value="Genomic_DNA"/>
</dbReference>
<feature type="domain" description="TF-B3" evidence="8">
    <location>
        <begin position="188"/>
        <end position="281"/>
    </location>
</feature>
<evidence type="ECO:0000256" key="5">
    <source>
        <dbReference type="ARBA" id="ARBA00023242"/>
    </source>
</evidence>
<comment type="caution">
    <text evidence="9">The sequence shown here is derived from an EMBL/GenBank/DDBJ whole genome shotgun (WGS) entry which is preliminary data.</text>
</comment>
<feature type="region of interest" description="Disordered" evidence="6">
    <location>
        <begin position="627"/>
        <end position="651"/>
    </location>
</feature>
<keyword evidence="7" id="KW-0472">Membrane</keyword>
<feature type="compositionally biased region" description="Basic residues" evidence="6">
    <location>
        <begin position="97"/>
        <end position="110"/>
    </location>
</feature>
<keyword evidence="2" id="KW-0805">Transcription regulation</keyword>
<dbReference type="Proteomes" id="UP000467840">
    <property type="component" value="Chromosome 7"/>
</dbReference>
<name>A0A6A6L397_HEVBR</name>
<dbReference type="InterPro" id="IPR015300">
    <property type="entry name" value="DNA-bd_pseudobarrel_sf"/>
</dbReference>
<reference evidence="9 10" key="1">
    <citation type="journal article" date="2020" name="Mol. Plant">
        <title>The Chromosome-Based Rubber Tree Genome Provides New Insights into Spurge Genome Evolution and Rubber Biosynthesis.</title>
        <authorList>
            <person name="Liu J."/>
            <person name="Shi C."/>
            <person name="Shi C.C."/>
            <person name="Li W."/>
            <person name="Zhang Q.J."/>
            <person name="Zhang Y."/>
            <person name="Li K."/>
            <person name="Lu H.F."/>
            <person name="Shi C."/>
            <person name="Zhu S.T."/>
            <person name="Xiao Z.Y."/>
            <person name="Nan H."/>
            <person name="Yue Y."/>
            <person name="Zhu X.G."/>
            <person name="Wu Y."/>
            <person name="Hong X.N."/>
            <person name="Fan G.Y."/>
            <person name="Tong Y."/>
            <person name="Zhang D."/>
            <person name="Mao C.L."/>
            <person name="Liu Y.L."/>
            <person name="Hao S.J."/>
            <person name="Liu W.Q."/>
            <person name="Lv M.Q."/>
            <person name="Zhang H.B."/>
            <person name="Liu Y."/>
            <person name="Hu-Tang G.R."/>
            <person name="Wang J.P."/>
            <person name="Wang J.H."/>
            <person name="Sun Y.H."/>
            <person name="Ni S.B."/>
            <person name="Chen W.B."/>
            <person name="Zhang X.C."/>
            <person name="Jiao Y.N."/>
            <person name="Eichler E.E."/>
            <person name="Li G.H."/>
            <person name="Liu X."/>
            <person name="Gao L.Z."/>
        </authorList>
    </citation>
    <scope>NUCLEOTIDE SEQUENCE [LARGE SCALE GENOMIC DNA]</scope>
    <source>
        <strain evidence="10">cv. GT1</strain>
        <tissue evidence="9">Leaf</tissue>
    </source>
</reference>
<keyword evidence="10" id="KW-1185">Reference proteome</keyword>
<feature type="domain" description="TF-B3" evidence="8">
    <location>
        <begin position="669"/>
        <end position="768"/>
    </location>
</feature>
<keyword evidence="4" id="KW-0804">Transcription</keyword>
<gene>
    <name evidence="9" type="ORF">GH714_031662</name>
</gene>
<feature type="domain" description="TF-B3" evidence="8">
    <location>
        <begin position="424"/>
        <end position="518"/>
    </location>
</feature>
<dbReference type="InterPro" id="IPR050655">
    <property type="entry name" value="Plant_B3_domain"/>
</dbReference>
<feature type="transmembrane region" description="Helical" evidence="7">
    <location>
        <begin position="1185"/>
        <end position="1206"/>
    </location>
</feature>
<feature type="region of interest" description="Disordered" evidence="6">
    <location>
        <begin position="92"/>
        <end position="134"/>
    </location>
</feature>
<dbReference type="PANTHER" id="PTHR31920:SF108">
    <property type="entry name" value="B3 DOMAIN-CONTAINING TRANSCRIPTION FACTOR VRN1-LIKE"/>
    <property type="match status" value="1"/>
</dbReference>
<dbReference type="CDD" id="cd10017">
    <property type="entry name" value="B3_DNA"/>
    <property type="match status" value="7"/>
</dbReference>
<evidence type="ECO:0000256" key="2">
    <source>
        <dbReference type="ARBA" id="ARBA00023015"/>
    </source>
</evidence>
<comment type="subcellular location">
    <subcellularLocation>
        <location evidence="1">Nucleus</location>
    </subcellularLocation>
</comment>
<evidence type="ECO:0000259" key="8">
    <source>
        <dbReference type="PROSITE" id="PS50863"/>
    </source>
</evidence>
<evidence type="ECO:0000256" key="4">
    <source>
        <dbReference type="ARBA" id="ARBA00023163"/>
    </source>
</evidence>
<feature type="compositionally biased region" description="Polar residues" evidence="6">
    <location>
        <begin position="1014"/>
        <end position="1025"/>
    </location>
</feature>
<dbReference type="Gene3D" id="2.40.330.10">
    <property type="entry name" value="DNA-binding pseudobarrel domain"/>
    <property type="match status" value="8"/>
</dbReference>
<keyword evidence="7" id="KW-1133">Transmembrane helix</keyword>
<evidence type="ECO:0000256" key="1">
    <source>
        <dbReference type="ARBA" id="ARBA00004123"/>
    </source>
</evidence>
<feature type="region of interest" description="Disordered" evidence="6">
    <location>
        <begin position="381"/>
        <end position="408"/>
    </location>
</feature>
<evidence type="ECO:0000313" key="10">
    <source>
        <dbReference type="Proteomes" id="UP000467840"/>
    </source>
</evidence>
<evidence type="ECO:0000313" key="9">
    <source>
        <dbReference type="EMBL" id="KAF2295137.1"/>
    </source>
</evidence>
<feature type="compositionally biased region" description="Polar residues" evidence="6">
    <location>
        <begin position="1052"/>
        <end position="1067"/>
    </location>
</feature>
<feature type="compositionally biased region" description="Basic and acidic residues" evidence="6">
    <location>
        <begin position="639"/>
        <end position="651"/>
    </location>
</feature>
<dbReference type="SMART" id="SM01019">
    <property type="entry name" value="B3"/>
    <property type="match status" value="7"/>
</dbReference>
<organism evidence="9 10">
    <name type="scientific">Hevea brasiliensis</name>
    <name type="common">Para rubber tree</name>
    <name type="synonym">Siphonia brasiliensis</name>
    <dbReference type="NCBI Taxonomy" id="3981"/>
    <lineage>
        <taxon>Eukaryota</taxon>
        <taxon>Viridiplantae</taxon>
        <taxon>Streptophyta</taxon>
        <taxon>Embryophyta</taxon>
        <taxon>Tracheophyta</taxon>
        <taxon>Spermatophyta</taxon>
        <taxon>Magnoliopsida</taxon>
        <taxon>eudicotyledons</taxon>
        <taxon>Gunneridae</taxon>
        <taxon>Pentapetalae</taxon>
        <taxon>rosids</taxon>
        <taxon>fabids</taxon>
        <taxon>Malpighiales</taxon>
        <taxon>Euphorbiaceae</taxon>
        <taxon>Crotonoideae</taxon>
        <taxon>Micrandreae</taxon>
        <taxon>Hevea</taxon>
    </lineage>
</organism>
<keyword evidence="5" id="KW-0539">Nucleus</keyword>
<dbReference type="PROSITE" id="PS50863">
    <property type="entry name" value="B3"/>
    <property type="match status" value="6"/>
</dbReference>
<sequence>MPKKPILKSEQGNFPVSVKSNDNGYFIKRGWKKFVKNHELQMGDFLVFNLLDDNKTFEVDMYGPTCCLKGLKLPFHEKSSCRDWEANVTPNKDIAFKKKGRPKSGRRKKPQVSARKAGWNAKRGPNVQENNEMNERERVAEEIRAMEPNHPSFKQDLKDYQKYGLVMRKRFVYETGLESKRNTVIKDPQGRVYTVDISVTGRQEIPKKFMRKHGKDLPSPVILKVPSGTTWQVELLECDGKVWLEKGWQEFAKHHSVDHGYFLVFKYEGHGHFCVFILDKSASEIEYPCKGVCTVDQNHEPVMENNEDDASVEIVDNLSQRRKVGEKSPLSIDQQSCKITRTDSTAKTLDSLFPSSPAYLSNQATPSTCIKVESSHCSKREYEGKLKQSTASKKNTGRQGKRPPCSSNSQALEEANKFISNNPFFKSVVRLDRLKYSSVCVPINFSRRYVKARIVNLTLQVADRLWPVKLIRYSKWKVAKFCGGWPTFARENSLEMGDVCIFELIKSDAMNVFIFRCEKSFVKKYGNALSNQAILKLPDGASWKIELFKGCYVCCDVWLSEGWQEFVDYYSVKLAHLLLFTYEGNSQFSVVIFSKTATEIDYPLWNMDFKFQEPKREETEDGFSAEAMDVDFPNPTKSGQEREQPLRRPKNEKTFQRATAFKSKNPLMVINMRPSYVPPAGNKMNLPETFSRKYLLNGEGSVMHFVFGGKIWPIKYAKEEGRTRVKLKSGWRTFAKDNHLEIDDVCVFELIPAKGAEISFKVHIFRVAEDRPSDSSLGKEQKTHEKTTPSSSIRITSESARKFVSKNPFFKVVMKASYLYLYLHIPTRFARMHSKHWEKNTITLQVEDRSWNAMLTYSGSRLTGGWIRFAKENFLKEDDVCIFELIDRSKLILKSLPPAFVMQLNRPLLKKATLKDHNGKLWDVQLEKTERDLIIRKGWQEFASHHSLVDADFLVFKYDGNSQFYVKLYGKNGLEKEKTLPNNMSSTHVEESETETEDEKNRSHSISGCKRKYSNTASIENQRQGRSGGSRSKLRQAAGSSRGRRSKLRQAAGSSRGSQSKLRQATGSFRGRIHKLRQNTVTRNGEYKMARAYVTPQNPHFVTIMSRSTQYVVHVHKSVVKQHNLKLQETMTLCDENGQSWPVNLIFRDDGRIHINEGWRAIFSPFVFLVIAFGDTGVVIVPIPIALWTVIGVAGSAIMGAGYGFVWPVMETFRAISMISSFGFGCYATVVAYQENSTKRGLLYVIASASVFDEYTNDLLYLQEGSCFPRPKYHERVSPSCSLQYSLSVKRLQEQFDGAHIGGTFKTTSTEKANTLKTAVIWDSFFKAFEDTGKELLRDKAIGVSDLDAWQNSKSNIINIGIPACAFLECFLCSIKTDSSGFVLRDNVEITSVNRPEGRVFNWLYEPMCIMKEQINSLHLNKNEELYFYKHCLYGGEPARIESWQNGGIPPQDKIKRAQLEGISRRLQGFCLTLSRLPTSRRRFFEVMKAIEQYSKDLNSLAGGNDDIEAAR</sequence>
<dbReference type="InterPro" id="IPR003340">
    <property type="entry name" value="B3_DNA-bd"/>
</dbReference>